<dbReference type="GO" id="GO:0070939">
    <property type="term" value="C:Dsl1/NZR complex"/>
    <property type="evidence" value="ECO:0007669"/>
    <property type="project" value="InterPro"/>
</dbReference>
<dbReference type="PANTHER" id="PTHR13520">
    <property type="entry name" value="RAD50-INTERACTING PROTEIN 1 RINT-1"/>
    <property type="match status" value="1"/>
</dbReference>
<organism evidence="2 3">
    <name type="scientific">Chionoecetes opilio</name>
    <name type="common">Atlantic snow crab</name>
    <name type="synonym">Cancer opilio</name>
    <dbReference type="NCBI Taxonomy" id="41210"/>
    <lineage>
        <taxon>Eukaryota</taxon>
        <taxon>Metazoa</taxon>
        <taxon>Ecdysozoa</taxon>
        <taxon>Arthropoda</taxon>
        <taxon>Crustacea</taxon>
        <taxon>Multicrustacea</taxon>
        <taxon>Malacostraca</taxon>
        <taxon>Eumalacostraca</taxon>
        <taxon>Eucarida</taxon>
        <taxon>Decapoda</taxon>
        <taxon>Pleocyemata</taxon>
        <taxon>Brachyura</taxon>
        <taxon>Eubrachyura</taxon>
        <taxon>Majoidea</taxon>
        <taxon>Majidae</taxon>
        <taxon>Chionoecetes</taxon>
    </lineage>
</organism>
<dbReference type="Pfam" id="PF04437">
    <property type="entry name" value="RINT1_TIP1"/>
    <property type="match status" value="1"/>
</dbReference>
<comment type="caution">
    <text evidence="2">The sequence shown here is derived from an EMBL/GenBank/DDBJ whole genome shotgun (WGS) entry which is preliminary data.</text>
</comment>
<protein>
    <submittedName>
        <fullName evidence="2">RAD50-interacting protein 1</fullName>
    </submittedName>
</protein>
<proteinExistence type="predicted"/>
<evidence type="ECO:0000313" key="2">
    <source>
        <dbReference type="EMBL" id="KAG0728928.1"/>
    </source>
</evidence>
<dbReference type="GO" id="GO:0006890">
    <property type="term" value="P:retrograde vesicle-mediated transport, Golgi to endoplasmic reticulum"/>
    <property type="evidence" value="ECO:0007669"/>
    <property type="project" value="InterPro"/>
</dbReference>
<accession>A0A8J5CQL2</accession>
<dbReference type="GO" id="GO:0006888">
    <property type="term" value="P:endoplasmic reticulum to Golgi vesicle-mediated transport"/>
    <property type="evidence" value="ECO:0007669"/>
    <property type="project" value="InterPro"/>
</dbReference>
<dbReference type="GO" id="GO:0060628">
    <property type="term" value="P:regulation of ER to Golgi vesicle-mediated transport"/>
    <property type="evidence" value="ECO:0007669"/>
    <property type="project" value="TreeGrafter"/>
</dbReference>
<dbReference type="InterPro" id="IPR007528">
    <property type="entry name" value="RINT1_Tip20"/>
</dbReference>
<dbReference type="PROSITE" id="PS51386">
    <property type="entry name" value="RINT1_TIP20"/>
    <property type="match status" value="1"/>
</dbReference>
<keyword evidence="3" id="KW-1185">Reference proteome</keyword>
<dbReference type="AlphaFoldDB" id="A0A8J5CQL2"/>
<feature type="region of interest" description="Disordered" evidence="1">
    <location>
        <begin position="502"/>
        <end position="550"/>
    </location>
</feature>
<evidence type="ECO:0000256" key="1">
    <source>
        <dbReference type="SAM" id="MobiDB-lite"/>
    </source>
</evidence>
<feature type="compositionally biased region" description="Low complexity" evidence="1">
    <location>
        <begin position="505"/>
        <end position="527"/>
    </location>
</feature>
<dbReference type="OrthoDB" id="2189254at2759"/>
<evidence type="ECO:0000313" key="3">
    <source>
        <dbReference type="Proteomes" id="UP000770661"/>
    </source>
</evidence>
<dbReference type="Proteomes" id="UP000770661">
    <property type="component" value="Unassembled WGS sequence"/>
</dbReference>
<name>A0A8J5CQL2_CHIOP</name>
<reference evidence="2" key="1">
    <citation type="submission" date="2020-07" db="EMBL/GenBank/DDBJ databases">
        <title>The High-quality genome of the commercially important snow crab, Chionoecetes opilio.</title>
        <authorList>
            <person name="Jeong J.-H."/>
            <person name="Ryu S."/>
        </authorList>
    </citation>
    <scope>NUCLEOTIDE SEQUENCE</scope>
    <source>
        <strain evidence="2">MADBK_172401_WGS</strain>
        <tissue evidence="2">Digestive gland</tissue>
    </source>
</reference>
<dbReference type="PANTHER" id="PTHR13520:SF0">
    <property type="entry name" value="RAD50-INTERACTING PROTEIN 1"/>
    <property type="match status" value="1"/>
</dbReference>
<gene>
    <name evidence="2" type="primary">Rint1</name>
    <name evidence="2" type="ORF">GWK47_031419</name>
</gene>
<sequence length="614" mass="67941">MREASMLVIRWRRGKSFVVQHAYTPEELASPIFSKWARFSKTPGALGACWGIGPGVRRWGSCKSEGSRPWLPLPPPPPGSQDISSSLHIGVEGQALVGHGRLVECARALSGTQCHHLYSFLRATLLHWNKTLVHRFTCEFEGVLKSMKWPLVGEAGEGLPPASPDSIQRLCTLTQYLLQLALPEHLVPEEEGETRPPSPPGVTPGILTHFDPLLLPIQLLVNPLQVRFLYHFTGGRATNARTHPEWYYIQLLKWVTAHESFLTHRIQPVLDRCGSGGVSAKVALKCASRRGHRETRPGGSPVEFMRGLVRLAAIKVTSDLPHLLEDEDLFCATLQETLHFEREICAAHGYPRTQPSILCVLAHARVFPRWLALERKFALEVMDELVSSDGAWEVEESGGGGRETARCGDKVILLLQGITDRYKRLPQPGHRLQFLELQLELLDDFRVRLVQVMKGERQDPLTSHYPAILNTTHYLSQTLADWSDLPFFIEMQYYRETFRRAQDGTTTATPSPSSPHHTPSPSSSSSPPSSPVTPEHAKKQVTPAPAPKGVTGSVFLDAKTARCPNPHRGWMVHTRAPFYVCPRGWGAPKPFVQTAGAPAGISQALPPPTPAGAS</sequence>
<dbReference type="EMBL" id="JACEEZ010001662">
    <property type="protein sequence ID" value="KAG0728928.1"/>
    <property type="molecule type" value="Genomic_DNA"/>
</dbReference>